<sequence>MAEAELPAPVSLRRFDLSDLDDYWIWASDERVTASCSWEAYKNKDDLRRYMAETVLPNPWFLAIIAGGRPVGAVSLKIPEAANDRCRVELGYVLAREWWGKGVATAAVRLATEAAMAEIQGLERVEALVEIGNKASLRVLEKVGFQREGLLRRYWWNKGLIWDMAIYSFTTADSFLI</sequence>
<dbReference type="GO" id="GO:0016747">
    <property type="term" value="F:acyltransferase activity, transferring groups other than amino-acyl groups"/>
    <property type="evidence" value="ECO:0007669"/>
    <property type="project" value="InterPro"/>
</dbReference>
<protein>
    <recommendedName>
        <fullName evidence="1">N-acetyltransferase domain-containing protein</fullName>
    </recommendedName>
</protein>
<dbReference type="PANTHER" id="PTHR46067:SF27">
    <property type="entry name" value="ACYL-COA N-ACYLTRANSFERASES (NAT) SUPERFAMILY PROTEIN"/>
    <property type="match status" value="1"/>
</dbReference>
<dbReference type="InterPro" id="IPR016181">
    <property type="entry name" value="Acyl_CoA_acyltransferase"/>
</dbReference>
<evidence type="ECO:0000313" key="3">
    <source>
        <dbReference type="Proteomes" id="UP001418222"/>
    </source>
</evidence>
<evidence type="ECO:0000259" key="1">
    <source>
        <dbReference type="PROSITE" id="PS51186"/>
    </source>
</evidence>
<feature type="domain" description="N-acetyltransferase" evidence="1">
    <location>
        <begin position="10"/>
        <end position="167"/>
    </location>
</feature>
<name>A0AAP0C0J5_9ASPA</name>
<dbReference type="PROSITE" id="PS51186">
    <property type="entry name" value="GNAT"/>
    <property type="match status" value="1"/>
</dbReference>
<dbReference type="Pfam" id="PF13302">
    <property type="entry name" value="Acetyltransf_3"/>
    <property type="match status" value="1"/>
</dbReference>
<dbReference type="EMBL" id="JBBWWQ010000002">
    <property type="protein sequence ID" value="KAK8954363.1"/>
    <property type="molecule type" value="Genomic_DNA"/>
</dbReference>
<dbReference type="SUPFAM" id="SSF55729">
    <property type="entry name" value="Acyl-CoA N-acyltransferases (Nat)"/>
    <property type="match status" value="1"/>
</dbReference>
<reference evidence="2 3" key="1">
    <citation type="journal article" date="2022" name="Nat. Plants">
        <title>Genomes of leafy and leafless Platanthera orchids illuminate the evolution of mycoheterotrophy.</title>
        <authorList>
            <person name="Li M.H."/>
            <person name="Liu K.W."/>
            <person name="Li Z."/>
            <person name="Lu H.C."/>
            <person name="Ye Q.L."/>
            <person name="Zhang D."/>
            <person name="Wang J.Y."/>
            <person name="Li Y.F."/>
            <person name="Zhong Z.M."/>
            <person name="Liu X."/>
            <person name="Yu X."/>
            <person name="Liu D.K."/>
            <person name="Tu X.D."/>
            <person name="Liu B."/>
            <person name="Hao Y."/>
            <person name="Liao X.Y."/>
            <person name="Jiang Y.T."/>
            <person name="Sun W.H."/>
            <person name="Chen J."/>
            <person name="Chen Y.Q."/>
            <person name="Ai Y."/>
            <person name="Zhai J.W."/>
            <person name="Wu S.S."/>
            <person name="Zhou Z."/>
            <person name="Hsiao Y.Y."/>
            <person name="Wu W.L."/>
            <person name="Chen Y.Y."/>
            <person name="Lin Y.F."/>
            <person name="Hsu J.L."/>
            <person name="Li C.Y."/>
            <person name="Wang Z.W."/>
            <person name="Zhao X."/>
            <person name="Zhong W.Y."/>
            <person name="Ma X.K."/>
            <person name="Ma L."/>
            <person name="Huang J."/>
            <person name="Chen G.Z."/>
            <person name="Huang M.Z."/>
            <person name="Huang L."/>
            <person name="Peng D.H."/>
            <person name="Luo Y.B."/>
            <person name="Zou S.Q."/>
            <person name="Chen S.P."/>
            <person name="Lan S."/>
            <person name="Tsai W.C."/>
            <person name="Van de Peer Y."/>
            <person name="Liu Z.J."/>
        </authorList>
    </citation>
    <scope>NUCLEOTIDE SEQUENCE [LARGE SCALE GENOMIC DNA]</scope>
    <source>
        <strain evidence="2">Lor287</strain>
    </source>
</reference>
<dbReference type="InterPro" id="IPR000182">
    <property type="entry name" value="GNAT_dom"/>
</dbReference>
<proteinExistence type="predicted"/>
<organism evidence="2 3">
    <name type="scientific">Platanthera zijinensis</name>
    <dbReference type="NCBI Taxonomy" id="2320716"/>
    <lineage>
        <taxon>Eukaryota</taxon>
        <taxon>Viridiplantae</taxon>
        <taxon>Streptophyta</taxon>
        <taxon>Embryophyta</taxon>
        <taxon>Tracheophyta</taxon>
        <taxon>Spermatophyta</taxon>
        <taxon>Magnoliopsida</taxon>
        <taxon>Liliopsida</taxon>
        <taxon>Asparagales</taxon>
        <taxon>Orchidaceae</taxon>
        <taxon>Orchidoideae</taxon>
        <taxon>Orchideae</taxon>
        <taxon>Orchidinae</taxon>
        <taxon>Platanthera</taxon>
    </lineage>
</organism>
<dbReference type="Proteomes" id="UP001418222">
    <property type="component" value="Unassembled WGS sequence"/>
</dbReference>
<dbReference type="Gene3D" id="3.40.630.30">
    <property type="match status" value="1"/>
</dbReference>
<accession>A0AAP0C0J5</accession>
<dbReference type="PANTHER" id="PTHR46067">
    <property type="entry name" value="ACYL-COA N-ACYLTRANSFERASES (NAT) SUPERFAMILY PROTEIN"/>
    <property type="match status" value="1"/>
</dbReference>
<keyword evidence="3" id="KW-1185">Reference proteome</keyword>
<gene>
    <name evidence="2" type="ORF">KSP39_PZI002848</name>
</gene>
<dbReference type="CDD" id="cd04301">
    <property type="entry name" value="NAT_SF"/>
    <property type="match status" value="1"/>
</dbReference>
<dbReference type="AlphaFoldDB" id="A0AAP0C0J5"/>
<comment type="caution">
    <text evidence="2">The sequence shown here is derived from an EMBL/GenBank/DDBJ whole genome shotgun (WGS) entry which is preliminary data.</text>
</comment>
<evidence type="ECO:0000313" key="2">
    <source>
        <dbReference type="EMBL" id="KAK8954363.1"/>
    </source>
</evidence>